<evidence type="ECO:0000256" key="1">
    <source>
        <dbReference type="SAM" id="MobiDB-lite"/>
    </source>
</evidence>
<dbReference type="AlphaFoldDB" id="A0A8J5V3S5"/>
<organism evidence="2 3">
    <name type="scientific">Zizania palustris</name>
    <name type="common">Northern wild rice</name>
    <dbReference type="NCBI Taxonomy" id="103762"/>
    <lineage>
        <taxon>Eukaryota</taxon>
        <taxon>Viridiplantae</taxon>
        <taxon>Streptophyta</taxon>
        <taxon>Embryophyta</taxon>
        <taxon>Tracheophyta</taxon>
        <taxon>Spermatophyta</taxon>
        <taxon>Magnoliopsida</taxon>
        <taxon>Liliopsida</taxon>
        <taxon>Poales</taxon>
        <taxon>Poaceae</taxon>
        <taxon>BOP clade</taxon>
        <taxon>Oryzoideae</taxon>
        <taxon>Oryzeae</taxon>
        <taxon>Zizaniinae</taxon>
        <taxon>Zizania</taxon>
    </lineage>
</organism>
<sequence>MSCPGHAPPRKRPRPGSLPRPSRLPHHALATPASRPLASRLPRGLGEGAQEARGCRRRGGATWAPV</sequence>
<comment type="caution">
    <text evidence="2">The sequence shown here is derived from an EMBL/GenBank/DDBJ whole genome shotgun (WGS) entry which is preliminary data.</text>
</comment>
<accession>A0A8J5V3S5</accession>
<feature type="region of interest" description="Disordered" evidence="1">
    <location>
        <begin position="1"/>
        <end position="66"/>
    </location>
</feature>
<dbReference type="Proteomes" id="UP000729402">
    <property type="component" value="Unassembled WGS sequence"/>
</dbReference>
<keyword evidence="3" id="KW-1185">Reference proteome</keyword>
<reference evidence="2" key="2">
    <citation type="submission" date="2021-02" db="EMBL/GenBank/DDBJ databases">
        <authorList>
            <person name="Kimball J.A."/>
            <person name="Haas M.W."/>
            <person name="Macchietto M."/>
            <person name="Kono T."/>
            <person name="Duquette J."/>
            <person name="Shao M."/>
        </authorList>
    </citation>
    <scope>NUCLEOTIDE SEQUENCE</scope>
    <source>
        <tissue evidence="2">Fresh leaf tissue</tissue>
    </source>
</reference>
<name>A0A8J5V3S5_ZIZPA</name>
<protein>
    <submittedName>
        <fullName evidence="2">Uncharacterized protein</fullName>
    </submittedName>
</protein>
<evidence type="ECO:0000313" key="2">
    <source>
        <dbReference type="EMBL" id="KAG8057467.1"/>
    </source>
</evidence>
<dbReference type="EMBL" id="JAAALK010000287">
    <property type="protein sequence ID" value="KAG8057467.1"/>
    <property type="molecule type" value="Genomic_DNA"/>
</dbReference>
<gene>
    <name evidence="2" type="ORF">GUJ93_ZPchr0002g23098</name>
</gene>
<proteinExistence type="predicted"/>
<reference evidence="2" key="1">
    <citation type="journal article" date="2021" name="bioRxiv">
        <title>Whole Genome Assembly and Annotation of Northern Wild Rice, Zizania palustris L., Supports a Whole Genome Duplication in the Zizania Genus.</title>
        <authorList>
            <person name="Haas M."/>
            <person name="Kono T."/>
            <person name="Macchietto M."/>
            <person name="Millas R."/>
            <person name="McGilp L."/>
            <person name="Shao M."/>
            <person name="Duquette J."/>
            <person name="Hirsch C.N."/>
            <person name="Kimball J."/>
        </authorList>
    </citation>
    <scope>NUCLEOTIDE SEQUENCE</scope>
    <source>
        <tissue evidence="2">Fresh leaf tissue</tissue>
    </source>
</reference>
<evidence type="ECO:0000313" key="3">
    <source>
        <dbReference type="Proteomes" id="UP000729402"/>
    </source>
</evidence>